<evidence type="ECO:0000256" key="10">
    <source>
        <dbReference type="ARBA" id="ARBA00022984"/>
    </source>
</evidence>
<comment type="catalytic activity">
    <reaction evidence="16">
        <text>Preferential cleavage: (Ac)2-L-Lys-D-Ala-|-D-Ala. Also transpeptidation of peptidyl-alanyl moieties that are N-acyl substituents of D-alanine.</text>
        <dbReference type="EC" id="3.4.16.4"/>
    </reaction>
</comment>
<keyword evidence="5 16" id="KW-0121">Carboxypeptidase</keyword>
<evidence type="ECO:0000259" key="18">
    <source>
        <dbReference type="Pfam" id="PF00905"/>
    </source>
</evidence>
<feature type="domain" description="Penicillin-binding protein dimerisation" evidence="19">
    <location>
        <begin position="70"/>
        <end position="219"/>
    </location>
</feature>
<feature type="compositionally biased region" description="Polar residues" evidence="17">
    <location>
        <begin position="588"/>
        <end position="602"/>
    </location>
</feature>
<dbReference type="EMBL" id="BMXA01000002">
    <property type="protein sequence ID" value="GHA05827.1"/>
    <property type="molecule type" value="Genomic_DNA"/>
</dbReference>
<name>A0A918RP63_9GAMM</name>
<evidence type="ECO:0000256" key="15">
    <source>
        <dbReference type="ARBA" id="ARBA00023316"/>
    </source>
</evidence>
<accession>A0A918RP63</accession>
<evidence type="ECO:0000256" key="7">
    <source>
        <dbReference type="ARBA" id="ARBA00022692"/>
    </source>
</evidence>
<keyword evidence="15 16" id="KW-0961">Cell wall biogenesis/degradation</keyword>
<keyword evidence="10 16" id="KW-0573">Peptidoglycan synthesis</keyword>
<dbReference type="RefSeq" id="WP_189399351.1">
    <property type="nucleotide sequence ID" value="NZ_BMXA01000002.1"/>
</dbReference>
<evidence type="ECO:0000256" key="9">
    <source>
        <dbReference type="ARBA" id="ARBA00022960"/>
    </source>
</evidence>
<evidence type="ECO:0000256" key="12">
    <source>
        <dbReference type="ARBA" id="ARBA00023136"/>
    </source>
</evidence>
<dbReference type="HAMAP" id="MF_02080">
    <property type="entry name" value="FtsI_transpept"/>
    <property type="match status" value="1"/>
</dbReference>
<dbReference type="Gene3D" id="3.30.450.330">
    <property type="match status" value="1"/>
</dbReference>
<dbReference type="InterPro" id="IPR012338">
    <property type="entry name" value="Beta-lactam/transpept-like"/>
</dbReference>
<evidence type="ECO:0000256" key="11">
    <source>
        <dbReference type="ARBA" id="ARBA00022989"/>
    </source>
</evidence>
<protein>
    <recommendedName>
        <fullName evidence="16">Peptidoglycan D,D-transpeptidase FtsI</fullName>
        <ecNumber evidence="16">3.4.16.4</ecNumber>
    </recommendedName>
    <alternativeName>
        <fullName evidence="16">Penicillin-binding protein 3</fullName>
        <shortName evidence="16">PBP-3</shortName>
    </alternativeName>
</protein>
<dbReference type="GO" id="GO:0008955">
    <property type="term" value="F:peptidoglycan glycosyltransferase activity"/>
    <property type="evidence" value="ECO:0007669"/>
    <property type="project" value="InterPro"/>
</dbReference>
<evidence type="ECO:0000256" key="1">
    <source>
        <dbReference type="ARBA" id="ARBA00004370"/>
    </source>
</evidence>
<evidence type="ECO:0000313" key="21">
    <source>
        <dbReference type="Proteomes" id="UP000614811"/>
    </source>
</evidence>
<keyword evidence="9 16" id="KW-0133">Cell shape</keyword>
<evidence type="ECO:0000256" key="13">
    <source>
        <dbReference type="ARBA" id="ARBA00023210"/>
    </source>
</evidence>
<keyword evidence="12 16" id="KW-0472">Membrane</keyword>
<proteinExistence type="inferred from homology"/>
<keyword evidence="6 16" id="KW-0645">Protease</keyword>
<dbReference type="Gene3D" id="3.90.1310.10">
    <property type="entry name" value="Penicillin-binding protein 2a (Domain 2)"/>
    <property type="match status" value="1"/>
</dbReference>
<evidence type="ECO:0000256" key="17">
    <source>
        <dbReference type="SAM" id="MobiDB-lite"/>
    </source>
</evidence>
<comment type="pathway">
    <text evidence="16">Cell wall biogenesis; peptidoglycan biosynthesis.</text>
</comment>
<evidence type="ECO:0000256" key="8">
    <source>
        <dbReference type="ARBA" id="ARBA00022801"/>
    </source>
</evidence>
<dbReference type="InterPro" id="IPR036138">
    <property type="entry name" value="PBP_dimer_sf"/>
</dbReference>
<evidence type="ECO:0000259" key="19">
    <source>
        <dbReference type="Pfam" id="PF03717"/>
    </source>
</evidence>
<keyword evidence="8 16" id="KW-0378">Hydrolase</keyword>
<keyword evidence="2 16" id="KW-1003">Cell membrane</keyword>
<comment type="similarity">
    <text evidence="16">Belongs to the transpeptidase family. FtsI subfamily.</text>
</comment>
<dbReference type="GO" id="GO:0043093">
    <property type="term" value="P:FtsZ-dependent cytokinesis"/>
    <property type="evidence" value="ECO:0007669"/>
    <property type="project" value="UniProtKB-UniRule"/>
</dbReference>
<evidence type="ECO:0000256" key="3">
    <source>
        <dbReference type="ARBA" id="ARBA00022519"/>
    </source>
</evidence>
<keyword evidence="21" id="KW-1185">Reference proteome</keyword>
<evidence type="ECO:0000256" key="4">
    <source>
        <dbReference type="ARBA" id="ARBA00022618"/>
    </source>
</evidence>
<comment type="function">
    <text evidence="16">Catalyzes cross-linking of the peptidoglycan cell wall at the division septum.</text>
</comment>
<keyword evidence="7 16" id="KW-0812">Transmembrane</keyword>
<dbReference type="GO" id="GO:0008658">
    <property type="term" value="F:penicillin binding"/>
    <property type="evidence" value="ECO:0007669"/>
    <property type="project" value="InterPro"/>
</dbReference>
<comment type="subcellular location">
    <subcellularLocation>
        <location evidence="1">Membrane</location>
    </subcellularLocation>
</comment>
<sequence>MARGKANQTTDRRSQKEVVVPVSTWRYRVVGLVFGTIFVTFAVRAVHLQVIDNDYLQSEGDARYLRVQKEEPTRGMILDRNNQPLAISTPVDSIWMHPTTILRQQNEYSYEKLTSLLGISRNELLARAEKAKAKEFSYLKRQISPQLANQILALDVPGINSVREYKRYYPAGPVLGHVLGFTNIDNEGQEGLELSFNESLKGQPGRTHVLHDRVGHVVEYVEQLSQVQHGEDIKLSIDARIQYLAYRHLQAAVKKHNAASASLVALDAKTGEILAMVSMPDFNPNDRAELKSTRFRNRSITDSFEPGSTVKPFTVAMALEEGVIEPQSIIDAEQGFFYIGRSRINDTKALGEITVSDVIKRSSNIGAAKIAMKLPARDLYDTYRALGFGQTNQLKLPGEQRGILAKRKKWRPIEHATMSYGYGLSVNTLQLARSYIALANDGVILPVTLSPLEEPPEGERVFSKGVVDQVALMLEAAVSDSGTAPQARVDQYRVGGKTGTAHKVLNGRYQDDAYMSLFAGFAPISDPEVVLVVAIDDPRGVDYYGGLVAAPVFSAVMAGALRFRDVPPDALESEQKEPAKLMIARPTASMSRASQLQSGGAG</sequence>
<dbReference type="GO" id="GO:0009002">
    <property type="term" value="F:serine-type D-Ala-D-Ala carboxypeptidase activity"/>
    <property type="evidence" value="ECO:0007669"/>
    <property type="project" value="UniProtKB-UniRule"/>
</dbReference>
<dbReference type="GO" id="GO:0000917">
    <property type="term" value="P:division septum assembly"/>
    <property type="evidence" value="ECO:0007669"/>
    <property type="project" value="UniProtKB-KW"/>
</dbReference>
<dbReference type="InterPro" id="IPR050515">
    <property type="entry name" value="Beta-lactam/transpept"/>
</dbReference>
<dbReference type="Proteomes" id="UP000614811">
    <property type="component" value="Unassembled WGS sequence"/>
</dbReference>
<evidence type="ECO:0000256" key="2">
    <source>
        <dbReference type="ARBA" id="ARBA00022475"/>
    </source>
</evidence>
<keyword evidence="4 16" id="KW-0132">Cell division</keyword>
<dbReference type="EC" id="3.4.16.4" evidence="16"/>
<dbReference type="InterPro" id="IPR037532">
    <property type="entry name" value="FtsI_transpept"/>
</dbReference>
<feature type="domain" description="Penicillin-binding protein transpeptidase" evidence="18">
    <location>
        <begin position="262"/>
        <end position="557"/>
    </location>
</feature>
<dbReference type="GO" id="GO:0009252">
    <property type="term" value="P:peptidoglycan biosynthetic process"/>
    <property type="evidence" value="ECO:0007669"/>
    <property type="project" value="UniProtKB-UniRule"/>
</dbReference>
<dbReference type="GO" id="GO:0006508">
    <property type="term" value="P:proteolysis"/>
    <property type="evidence" value="ECO:0007669"/>
    <property type="project" value="UniProtKB-KW"/>
</dbReference>
<keyword evidence="13 16" id="KW-0717">Septation</keyword>
<reference evidence="20" key="2">
    <citation type="submission" date="2020-09" db="EMBL/GenBank/DDBJ databases">
        <authorList>
            <person name="Sun Q."/>
            <person name="Kim S."/>
        </authorList>
    </citation>
    <scope>NUCLEOTIDE SEQUENCE</scope>
    <source>
        <strain evidence="20">KCTC 12711</strain>
    </source>
</reference>
<dbReference type="SUPFAM" id="SSF56601">
    <property type="entry name" value="beta-lactamase/transpeptidase-like"/>
    <property type="match status" value="1"/>
</dbReference>
<dbReference type="Pfam" id="PF00905">
    <property type="entry name" value="Transpeptidase"/>
    <property type="match status" value="1"/>
</dbReference>
<evidence type="ECO:0000256" key="6">
    <source>
        <dbReference type="ARBA" id="ARBA00022670"/>
    </source>
</evidence>
<dbReference type="GO" id="GO:0005886">
    <property type="term" value="C:plasma membrane"/>
    <property type="evidence" value="ECO:0007669"/>
    <property type="project" value="UniProtKB-UniRule"/>
</dbReference>
<evidence type="ECO:0000313" key="20">
    <source>
        <dbReference type="EMBL" id="GHA05827.1"/>
    </source>
</evidence>
<dbReference type="GO" id="GO:0008360">
    <property type="term" value="P:regulation of cell shape"/>
    <property type="evidence" value="ECO:0007669"/>
    <property type="project" value="UniProtKB-KW"/>
</dbReference>
<dbReference type="InterPro" id="IPR001460">
    <property type="entry name" value="PCN-bd_Tpept"/>
</dbReference>
<keyword evidence="3 16" id="KW-0997">Cell inner membrane</keyword>
<dbReference type="PANTHER" id="PTHR30627:SF1">
    <property type="entry name" value="PEPTIDOGLYCAN D,D-TRANSPEPTIDASE FTSI"/>
    <property type="match status" value="1"/>
</dbReference>
<keyword evidence="14 16" id="KW-0131">Cell cycle</keyword>
<comment type="caution">
    <text evidence="20">The sequence shown here is derived from an EMBL/GenBank/DDBJ whole genome shotgun (WGS) entry which is preliminary data.</text>
</comment>
<organism evidence="20 21">
    <name type="scientific">Arenicella chitinivorans</name>
    <dbReference type="NCBI Taxonomy" id="1329800"/>
    <lineage>
        <taxon>Bacteria</taxon>
        <taxon>Pseudomonadati</taxon>
        <taxon>Pseudomonadota</taxon>
        <taxon>Gammaproteobacteria</taxon>
        <taxon>Arenicellales</taxon>
        <taxon>Arenicellaceae</taxon>
        <taxon>Arenicella</taxon>
    </lineage>
</organism>
<feature type="region of interest" description="Disordered" evidence="17">
    <location>
        <begin position="583"/>
        <end position="602"/>
    </location>
</feature>
<dbReference type="InterPro" id="IPR005311">
    <property type="entry name" value="PBP_dimer"/>
</dbReference>
<evidence type="ECO:0000256" key="16">
    <source>
        <dbReference type="HAMAP-Rule" id="MF_02080"/>
    </source>
</evidence>
<dbReference type="PANTHER" id="PTHR30627">
    <property type="entry name" value="PEPTIDOGLYCAN D,D-TRANSPEPTIDASE"/>
    <property type="match status" value="1"/>
</dbReference>
<dbReference type="SUPFAM" id="SSF56519">
    <property type="entry name" value="Penicillin binding protein dimerisation domain"/>
    <property type="match status" value="1"/>
</dbReference>
<dbReference type="Gene3D" id="3.40.710.10">
    <property type="entry name" value="DD-peptidase/beta-lactamase superfamily"/>
    <property type="match status" value="1"/>
</dbReference>
<evidence type="ECO:0000256" key="14">
    <source>
        <dbReference type="ARBA" id="ARBA00023306"/>
    </source>
</evidence>
<dbReference type="GO" id="GO:0071555">
    <property type="term" value="P:cell wall organization"/>
    <property type="evidence" value="ECO:0007669"/>
    <property type="project" value="UniProtKB-KW"/>
</dbReference>
<keyword evidence="11 16" id="KW-1133">Transmembrane helix</keyword>
<evidence type="ECO:0000256" key="5">
    <source>
        <dbReference type="ARBA" id="ARBA00022645"/>
    </source>
</evidence>
<gene>
    <name evidence="16 20" type="primary">ftsI</name>
    <name evidence="20" type="ORF">GCM10008090_14330</name>
</gene>
<dbReference type="AlphaFoldDB" id="A0A918RP63"/>
<reference evidence="20" key="1">
    <citation type="journal article" date="2014" name="Int. J. Syst. Evol. Microbiol.">
        <title>Complete genome sequence of Corynebacterium casei LMG S-19264T (=DSM 44701T), isolated from a smear-ripened cheese.</title>
        <authorList>
            <consortium name="US DOE Joint Genome Institute (JGI-PGF)"/>
            <person name="Walter F."/>
            <person name="Albersmeier A."/>
            <person name="Kalinowski J."/>
            <person name="Ruckert C."/>
        </authorList>
    </citation>
    <scope>NUCLEOTIDE SEQUENCE</scope>
    <source>
        <strain evidence="20">KCTC 12711</strain>
    </source>
</reference>
<dbReference type="Pfam" id="PF03717">
    <property type="entry name" value="PBP_dimer"/>
    <property type="match status" value="1"/>
</dbReference>
<feature type="active site" description="Acyl-ester intermediate" evidence="16">
    <location>
        <position position="308"/>
    </location>
</feature>